<dbReference type="EMBL" id="JACPSX010000061">
    <property type="protein sequence ID" value="MBI3014180.1"/>
    <property type="molecule type" value="Genomic_DNA"/>
</dbReference>
<evidence type="ECO:0000256" key="3">
    <source>
        <dbReference type="ARBA" id="ARBA00022989"/>
    </source>
</evidence>
<dbReference type="SUPFAM" id="SSF103473">
    <property type="entry name" value="MFS general substrate transporter"/>
    <property type="match status" value="1"/>
</dbReference>
<dbReference type="PROSITE" id="PS50850">
    <property type="entry name" value="MFS"/>
    <property type="match status" value="1"/>
</dbReference>
<dbReference type="PROSITE" id="PS00216">
    <property type="entry name" value="SUGAR_TRANSPORT_1"/>
    <property type="match status" value="1"/>
</dbReference>
<accession>A0A932GNP2</accession>
<evidence type="ECO:0000256" key="2">
    <source>
        <dbReference type="ARBA" id="ARBA00022692"/>
    </source>
</evidence>
<gene>
    <name evidence="7" type="ORF">HYY65_03730</name>
</gene>
<dbReference type="InterPro" id="IPR011701">
    <property type="entry name" value="MFS"/>
</dbReference>
<dbReference type="PANTHER" id="PTHR43129:SF1">
    <property type="entry name" value="FOSMIDOMYCIN RESISTANCE PROTEIN"/>
    <property type="match status" value="1"/>
</dbReference>
<evidence type="ECO:0000313" key="7">
    <source>
        <dbReference type="EMBL" id="MBI3014180.1"/>
    </source>
</evidence>
<proteinExistence type="predicted"/>
<evidence type="ECO:0000313" key="8">
    <source>
        <dbReference type="Proteomes" id="UP000741360"/>
    </source>
</evidence>
<keyword evidence="2 5" id="KW-0812">Transmembrane</keyword>
<dbReference type="AlphaFoldDB" id="A0A932GNP2"/>
<dbReference type="InterPro" id="IPR005829">
    <property type="entry name" value="Sugar_transporter_CS"/>
</dbReference>
<dbReference type="Pfam" id="PF07690">
    <property type="entry name" value="MFS_1"/>
    <property type="match status" value="1"/>
</dbReference>
<dbReference type="Gene3D" id="1.20.1250.20">
    <property type="entry name" value="MFS general substrate transporter like domains"/>
    <property type="match status" value="2"/>
</dbReference>
<feature type="transmembrane region" description="Helical" evidence="5">
    <location>
        <begin position="215"/>
        <end position="239"/>
    </location>
</feature>
<comment type="subcellular location">
    <subcellularLocation>
        <location evidence="1">Membrane</location>
        <topology evidence="1">Multi-pass membrane protein</topology>
    </subcellularLocation>
</comment>
<organism evidence="7 8">
    <name type="scientific">Tectimicrobiota bacterium</name>
    <dbReference type="NCBI Taxonomy" id="2528274"/>
    <lineage>
        <taxon>Bacteria</taxon>
        <taxon>Pseudomonadati</taxon>
        <taxon>Nitrospinota/Tectimicrobiota group</taxon>
        <taxon>Candidatus Tectimicrobiota</taxon>
    </lineage>
</organism>
<dbReference type="Proteomes" id="UP000741360">
    <property type="component" value="Unassembled WGS sequence"/>
</dbReference>
<dbReference type="GO" id="GO:0005886">
    <property type="term" value="C:plasma membrane"/>
    <property type="evidence" value="ECO:0007669"/>
    <property type="project" value="TreeGrafter"/>
</dbReference>
<feature type="transmembrane region" description="Helical" evidence="5">
    <location>
        <begin position="169"/>
        <end position="188"/>
    </location>
</feature>
<dbReference type="CDD" id="cd17478">
    <property type="entry name" value="MFS_FsR"/>
    <property type="match status" value="1"/>
</dbReference>
<dbReference type="GO" id="GO:0022857">
    <property type="term" value="F:transmembrane transporter activity"/>
    <property type="evidence" value="ECO:0007669"/>
    <property type="project" value="InterPro"/>
</dbReference>
<feature type="transmembrane region" description="Helical" evidence="5">
    <location>
        <begin position="301"/>
        <end position="323"/>
    </location>
</feature>
<keyword evidence="3 5" id="KW-1133">Transmembrane helix</keyword>
<sequence length="407" mass="43453">MASQQIQQSEHFNAPKLALVTFSHFSIDTYSSFLGPLLPLLLVKFHLSLALAGVLVTLYALMSGLGQPVFGFLADRSRSRIFILAGPIIAALFISQIGRAWNYGSLVAIMMLSAAGAAIFHPQAAAIAGQVSSGRRGFGVSIFMMGGRFGYATGPLVAAFVASRYGLERLYYIFFPILLVVGLLFLYCPTPSGPRRTGSFQDLTQSLRMAGKPLFYVWLIEALRSGLMSALASFLPLLYTQKGFGLVQAGATSTIFLASGAVGSMLGGYTSDRWGRRRVILTAMSLSIPIFYLFLHTSGPLSFVFLGLTGLVLLSTLAVTIALAQEMLPASAGMASSFMLGVAWLVGSLLSTLVGVLGDYLGIAGAFNVVGFAIPVAAFLAWRLPEESRLRRPHLAPVEAVARSTEI</sequence>
<feature type="transmembrane region" description="Helical" evidence="5">
    <location>
        <begin position="107"/>
        <end position="128"/>
    </location>
</feature>
<dbReference type="InterPro" id="IPR020846">
    <property type="entry name" value="MFS_dom"/>
</dbReference>
<evidence type="ECO:0000259" key="6">
    <source>
        <dbReference type="PROSITE" id="PS50850"/>
    </source>
</evidence>
<comment type="caution">
    <text evidence="7">The sequence shown here is derived from an EMBL/GenBank/DDBJ whole genome shotgun (WGS) entry which is preliminary data.</text>
</comment>
<feature type="transmembrane region" description="Helical" evidence="5">
    <location>
        <begin position="245"/>
        <end position="267"/>
    </location>
</feature>
<protein>
    <submittedName>
        <fullName evidence="7">MFS transporter</fullName>
    </submittedName>
</protein>
<dbReference type="InterPro" id="IPR036259">
    <property type="entry name" value="MFS_trans_sf"/>
</dbReference>
<feature type="domain" description="Major facilitator superfamily (MFS) profile" evidence="6">
    <location>
        <begin position="16"/>
        <end position="389"/>
    </location>
</feature>
<keyword evidence="4 5" id="KW-0472">Membrane</keyword>
<evidence type="ECO:0000256" key="4">
    <source>
        <dbReference type="ARBA" id="ARBA00023136"/>
    </source>
</evidence>
<feature type="transmembrane region" description="Helical" evidence="5">
    <location>
        <begin position="360"/>
        <end position="382"/>
    </location>
</feature>
<evidence type="ECO:0000256" key="1">
    <source>
        <dbReference type="ARBA" id="ARBA00004141"/>
    </source>
</evidence>
<reference evidence="7" key="1">
    <citation type="submission" date="2020-07" db="EMBL/GenBank/DDBJ databases">
        <title>Huge and variable diversity of episymbiotic CPR bacteria and DPANN archaea in groundwater ecosystems.</title>
        <authorList>
            <person name="He C.Y."/>
            <person name="Keren R."/>
            <person name="Whittaker M."/>
            <person name="Farag I.F."/>
            <person name="Doudna J."/>
            <person name="Cate J.H.D."/>
            <person name="Banfield J.F."/>
        </authorList>
    </citation>
    <scope>NUCLEOTIDE SEQUENCE</scope>
    <source>
        <strain evidence="7">NC_groundwater_717_Ag_S-0.2um_59_8</strain>
    </source>
</reference>
<feature type="transmembrane region" description="Helical" evidence="5">
    <location>
        <begin position="81"/>
        <end position="101"/>
    </location>
</feature>
<feature type="transmembrane region" description="Helical" evidence="5">
    <location>
        <begin position="335"/>
        <end position="354"/>
    </location>
</feature>
<name>A0A932GNP2_UNCTE</name>
<feature type="transmembrane region" description="Helical" evidence="5">
    <location>
        <begin position="140"/>
        <end position="163"/>
    </location>
</feature>
<evidence type="ECO:0000256" key="5">
    <source>
        <dbReference type="SAM" id="Phobius"/>
    </source>
</evidence>
<dbReference type="PANTHER" id="PTHR43129">
    <property type="entry name" value="FOSMIDOMYCIN RESISTANCE PROTEIN"/>
    <property type="match status" value="1"/>
</dbReference>
<feature type="transmembrane region" description="Helical" evidence="5">
    <location>
        <begin position="279"/>
        <end position="295"/>
    </location>
</feature>